<dbReference type="PANTHER" id="PTHR45566:SF1">
    <property type="entry name" value="HTH-TYPE TRANSCRIPTIONAL REGULATOR YHJB-RELATED"/>
    <property type="match status" value="1"/>
</dbReference>
<name>A0A1G8SSH1_9FLAO</name>
<dbReference type="SMART" id="SM00448">
    <property type="entry name" value="REC"/>
    <property type="match status" value="1"/>
</dbReference>
<dbReference type="AlphaFoldDB" id="A0A1G8SSH1"/>
<evidence type="ECO:0000313" key="3">
    <source>
        <dbReference type="EMBL" id="SDJ32212.1"/>
    </source>
</evidence>
<dbReference type="Pfam" id="PF00072">
    <property type="entry name" value="Response_reg"/>
    <property type="match status" value="1"/>
</dbReference>
<proteinExistence type="predicted"/>
<dbReference type="OrthoDB" id="651456at2"/>
<accession>A0A1G8SSH1</accession>
<dbReference type="Gene3D" id="3.40.50.2300">
    <property type="match status" value="1"/>
</dbReference>
<organism evidence="3 4">
    <name type="scientific">Flavobacterium noncentrifugens</name>
    <dbReference type="NCBI Taxonomy" id="1128970"/>
    <lineage>
        <taxon>Bacteria</taxon>
        <taxon>Pseudomonadati</taxon>
        <taxon>Bacteroidota</taxon>
        <taxon>Flavobacteriia</taxon>
        <taxon>Flavobacteriales</taxon>
        <taxon>Flavobacteriaceae</taxon>
        <taxon>Flavobacterium</taxon>
    </lineage>
</organism>
<dbReference type="Proteomes" id="UP000199580">
    <property type="component" value="Unassembled WGS sequence"/>
</dbReference>
<feature type="domain" description="Response regulatory" evidence="2">
    <location>
        <begin position="5"/>
        <end position="135"/>
    </location>
</feature>
<dbReference type="InterPro" id="IPR001789">
    <property type="entry name" value="Sig_transdc_resp-reg_receiver"/>
</dbReference>
<reference evidence="3 4" key="1">
    <citation type="submission" date="2016-10" db="EMBL/GenBank/DDBJ databases">
        <authorList>
            <person name="de Groot N.N."/>
        </authorList>
    </citation>
    <scope>NUCLEOTIDE SEQUENCE [LARGE SCALE GENOMIC DNA]</scope>
    <source>
        <strain evidence="3 4">CGMCC 1.10076</strain>
    </source>
</reference>
<dbReference type="InterPro" id="IPR051015">
    <property type="entry name" value="EvgA-like"/>
</dbReference>
<evidence type="ECO:0000259" key="2">
    <source>
        <dbReference type="PROSITE" id="PS50110"/>
    </source>
</evidence>
<evidence type="ECO:0000313" key="4">
    <source>
        <dbReference type="Proteomes" id="UP000199580"/>
    </source>
</evidence>
<dbReference type="GO" id="GO:0003677">
    <property type="term" value="F:DNA binding"/>
    <property type="evidence" value="ECO:0007669"/>
    <property type="project" value="UniProtKB-KW"/>
</dbReference>
<keyword evidence="4" id="KW-1185">Reference proteome</keyword>
<dbReference type="SUPFAM" id="SSF52172">
    <property type="entry name" value="CheY-like"/>
    <property type="match status" value="1"/>
</dbReference>
<dbReference type="RefSeq" id="WP_091391838.1">
    <property type="nucleotide sequence ID" value="NZ_BKAI01000002.1"/>
</dbReference>
<dbReference type="GO" id="GO:0000160">
    <property type="term" value="P:phosphorelay signal transduction system"/>
    <property type="evidence" value="ECO:0007669"/>
    <property type="project" value="InterPro"/>
</dbReference>
<dbReference type="STRING" id="1128970.SAMN04487935_0682"/>
<keyword evidence="1" id="KW-0597">Phosphoprotein</keyword>
<evidence type="ECO:0000256" key="1">
    <source>
        <dbReference type="PROSITE-ProRule" id="PRU00169"/>
    </source>
</evidence>
<feature type="modified residue" description="4-aspartylphosphate" evidence="1">
    <location>
        <position position="62"/>
    </location>
</feature>
<sequence length="222" mass="25714">MKRIRILMIDDHPSQIEGYKIILHCNDYGYEVETMACYDCESAYEVITSEKFSNSFDVVFLDKNMPPFIEKNIHSGEELVPFIRKYMPETKVIILTSYIEAFVLYNIVTKFQPSGLLVKSDFHPDELIVALDEILQGKQYHSQTVKASLNQLLSKKEFLDSYNRQIILLLSQGVKTKSMPEYLNISLSAIEKRKSQIKDYFCITTKGTDEDIVKEARRLGFI</sequence>
<keyword evidence="3" id="KW-0238">DNA-binding</keyword>
<dbReference type="PROSITE" id="PS50110">
    <property type="entry name" value="RESPONSE_REGULATORY"/>
    <property type="match status" value="1"/>
</dbReference>
<dbReference type="PANTHER" id="PTHR45566">
    <property type="entry name" value="HTH-TYPE TRANSCRIPTIONAL REGULATOR YHJB-RELATED"/>
    <property type="match status" value="1"/>
</dbReference>
<dbReference type="InterPro" id="IPR011006">
    <property type="entry name" value="CheY-like_superfamily"/>
</dbReference>
<dbReference type="EMBL" id="FNEZ01000001">
    <property type="protein sequence ID" value="SDJ32212.1"/>
    <property type="molecule type" value="Genomic_DNA"/>
</dbReference>
<protein>
    <submittedName>
        <fullName evidence="3">DNA-binding response regulator, NarL/FixJ family, contains REC and HTH domains</fullName>
    </submittedName>
</protein>
<gene>
    <name evidence="3" type="ORF">SAMN04487935_0682</name>
</gene>